<dbReference type="RefSeq" id="WP_137623721.1">
    <property type="nucleotide sequence ID" value="NZ_NXLY01000005.1"/>
</dbReference>
<evidence type="ECO:0000313" key="2">
    <source>
        <dbReference type="Proteomes" id="UP000309584"/>
    </source>
</evidence>
<gene>
    <name evidence="1" type="ORF">CQA75_03795</name>
</gene>
<proteinExistence type="predicted"/>
<reference evidence="1 2" key="1">
    <citation type="submission" date="2018-05" db="EMBL/GenBank/DDBJ databases">
        <title>Novel Campyloabacter and Helicobacter Species and Strains.</title>
        <authorList>
            <person name="Mannion A.J."/>
            <person name="Shen Z."/>
            <person name="Fox J.G."/>
        </authorList>
    </citation>
    <scope>NUCLEOTIDE SEQUENCE [LARGE SCALE GENOMIC DNA]</scope>
    <source>
        <strain evidence="2">MIT10-5678</strain>
    </source>
</reference>
<dbReference type="Proteomes" id="UP000309584">
    <property type="component" value="Unassembled WGS sequence"/>
</dbReference>
<organism evidence="1 2">
    <name type="scientific">Campylobacter taeniopygiae</name>
    <dbReference type="NCBI Taxonomy" id="2510188"/>
    <lineage>
        <taxon>Bacteria</taxon>
        <taxon>Pseudomonadati</taxon>
        <taxon>Campylobacterota</taxon>
        <taxon>Epsilonproteobacteria</taxon>
        <taxon>Campylobacterales</taxon>
        <taxon>Campylobacteraceae</taxon>
        <taxon>Campylobacter</taxon>
    </lineage>
</organism>
<dbReference type="EMBL" id="NXLY01000005">
    <property type="protein sequence ID" value="TKX34229.1"/>
    <property type="molecule type" value="Genomic_DNA"/>
</dbReference>
<name>A0ABY2TJE9_9BACT</name>
<keyword evidence="2" id="KW-1185">Reference proteome</keyword>
<accession>A0ABY2TJE9</accession>
<protein>
    <submittedName>
        <fullName evidence="1">Uncharacterized protein</fullName>
    </submittedName>
</protein>
<comment type="caution">
    <text evidence="1">The sequence shown here is derived from an EMBL/GenBank/DDBJ whole genome shotgun (WGS) entry which is preliminary data.</text>
</comment>
<evidence type="ECO:0000313" key="1">
    <source>
        <dbReference type="EMBL" id="TKX34229.1"/>
    </source>
</evidence>
<sequence length="250" mass="29829">MQKILQIDLEKRKALENLKNLGLVGLGGTMLFNLKEQPLVFNQELTYVNTYNKYLNLDINSFYIPSVLMSLLQLTKKTQDIFYINVLINSDTHYKNPLLQYTITQKQEHKNIVYALKNDESFNTFHTLNDLKLALEEKNFYLNFLDLNNKESLMSFYNFLLKDKNLKFYFYFKDQRFYISKKNLRELQVNTDLDSKMSLELYLKLLNDFKVLNKFELIEILEALAQNNIKALYLNKKFTFSPFLINLRVK</sequence>